<dbReference type="RefSeq" id="WP_188533575.1">
    <property type="nucleotide sequence ID" value="NZ_BMGR01000023.1"/>
</dbReference>
<dbReference type="PANTHER" id="PTHR33886">
    <property type="entry name" value="UNSATURATED RHAMNOGALACTURONAN HYDROLASE (EUROFUNG)"/>
    <property type="match status" value="1"/>
</dbReference>
<accession>A0A917LI30</accession>
<evidence type="ECO:0008006" key="4">
    <source>
        <dbReference type="Google" id="ProtNLM"/>
    </source>
</evidence>
<evidence type="ECO:0000313" key="2">
    <source>
        <dbReference type="EMBL" id="GGG25514.1"/>
    </source>
</evidence>
<evidence type="ECO:0000313" key="3">
    <source>
        <dbReference type="Proteomes" id="UP000644756"/>
    </source>
</evidence>
<dbReference type="PANTHER" id="PTHR33886:SF8">
    <property type="entry name" value="UNSATURATED RHAMNOGALACTURONAN HYDROLASE (EUROFUNG)"/>
    <property type="match status" value="1"/>
</dbReference>
<dbReference type="GO" id="GO:0005975">
    <property type="term" value="P:carbohydrate metabolic process"/>
    <property type="evidence" value="ECO:0007669"/>
    <property type="project" value="InterPro"/>
</dbReference>
<proteinExistence type="predicted"/>
<evidence type="ECO:0000256" key="1">
    <source>
        <dbReference type="ARBA" id="ARBA00022801"/>
    </source>
</evidence>
<comment type="caution">
    <text evidence="2">The sequence shown here is derived from an EMBL/GenBank/DDBJ whole genome shotgun (WGS) entry which is preliminary data.</text>
</comment>
<keyword evidence="1" id="KW-0378">Hydrolase</keyword>
<keyword evidence="3" id="KW-1185">Reference proteome</keyword>
<dbReference type="Gene3D" id="1.50.10.10">
    <property type="match status" value="1"/>
</dbReference>
<dbReference type="GO" id="GO:0016787">
    <property type="term" value="F:hydrolase activity"/>
    <property type="evidence" value="ECO:0007669"/>
    <property type="project" value="UniProtKB-KW"/>
</dbReference>
<dbReference type="InterPro" id="IPR010905">
    <property type="entry name" value="Glyco_hydro_88"/>
</dbReference>
<dbReference type="InterPro" id="IPR012341">
    <property type="entry name" value="6hp_glycosidase-like_sf"/>
</dbReference>
<reference evidence="2" key="1">
    <citation type="journal article" date="2014" name="Int. J. Syst. Evol. Microbiol.">
        <title>Complete genome sequence of Corynebacterium casei LMG S-19264T (=DSM 44701T), isolated from a smear-ripened cheese.</title>
        <authorList>
            <consortium name="US DOE Joint Genome Institute (JGI-PGF)"/>
            <person name="Walter F."/>
            <person name="Albersmeier A."/>
            <person name="Kalinowski J."/>
            <person name="Ruckert C."/>
        </authorList>
    </citation>
    <scope>NUCLEOTIDE SEQUENCE</scope>
    <source>
        <strain evidence="2">CGMCC 1.12987</strain>
    </source>
</reference>
<name>A0A917LI30_9BACL</name>
<gene>
    <name evidence="2" type="ORF">GCM10010916_47450</name>
</gene>
<sequence>MSYFHALDSMYHKVQGRPEETLQVIADRYIGEHPRHGPVFRAFCKEGIIRNDKIQYVFDFQAEYQEIKDFQYVYAWAKLWSEQQAEYRFSVSCFGPTRIYINGEQVFKSSIMDDVFPQRTQVITAAINPGWNHVIIQFMKTPTGCGGCFGTGSMKGMPLHFLSPSVERSGQEGWIYTEPLNEELLMLPSEGQTETVTGLIWQPQLEWDEKAQAAGQLTRIFGTKPEQSAFAWTKLHNRVPGQRGFELKGSHHGALAIYVNKQKIYASEQGGPFKTQFLLAFGEHDLVIHSICTEETWGFELEPLEHGLSLGQPVSIQGTDDVWLYLGPFENTEEPFIDRLCTMDTRFENGKGGVYWQLDAPGMVIRPYLENKLFGKWNYPLGVTLYGLLQTGLELGSTKYADYVLDHIELCASYDQYALWDKEQYGAAPINQQLSAIDSLDDCGSFGATMLLAMNERELKGAREAADRIADYISRIQDRLPDGALYRAHGSTDMMKDTMWCDDLYMSTPFLCRYYQLTGDRTYLDDAARQFLLYKKYLFMPEHGYMSHIYDFKFGKQTGIPWGRGNGWVLFSLTELLAVLPQEHELKEELLAFFRELCEGYLRLQGKTGMWYQVLTMPASYEETSCTSMFIYAFSRGIRYGWLKKAELYIEAVLSAWEGMTRIAIDSQGNIYGVCRGSGYSFSPLYYKDELTWNLNDTHGIGIVMLAGIEVIKMRKFLQQADSDGRL</sequence>
<organism evidence="2 3">
    <name type="scientific">Paenibacillus abyssi</name>
    <dbReference type="NCBI Taxonomy" id="1340531"/>
    <lineage>
        <taxon>Bacteria</taxon>
        <taxon>Bacillati</taxon>
        <taxon>Bacillota</taxon>
        <taxon>Bacilli</taxon>
        <taxon>Bacillales</taxon>
        <taxon>Paenibacillaceae</taxon>
        <taxon>Paenibacillus</taxon>
    </lineage>
</organism>
<dbReference type="AlphaFoldDB" id="A0A917LI30"/>
<dbReference type="Proteomes" id="UP000644756">
    <property type="component" value="Unassembled WGS sequence"/>
</dbReference>
<dbReference type="InterPro" id="IPR008928">
    <property type="entry name" value="6-hairpin_glycosidase_sf"/>
</dbReference>
<dbReference type="Pfam" id="PF07470">
    <property type="entry name" value="Glyco_hydro_88"/>
    <property type="match status" value="1"/>
</dbReference>
<reference evidence="2" key="2">
    <citation type="submission" date="2020-09" db="EMBL/GenBank/DDBJ databases">
        <authorList>
            <person name="Sun Q."/>
            <person name="Zhou Y."/>
        </authorList>
    </citation>
    <scope>NUCLEOTIDE SEQUENCE</scope>
    <source>
        <strain evidence="2">CGMCC 1.12987</strain>
    </source>
</reference>
<dbReference type="EMBL" id="BMGR01000023">
    <property type="protein sequence ID" value="GGG25514.1"/>
    <property type="molecule type" value="Genomic_DNA"/>
</dbReference>
<protein>
    <recommendedName>
        <fullName evidence="4">Glycoside hydrolase</fullName>
    </recommendedName>
</protein>
<dbReference type="InterPro" id="IPR052043">
    <property type="entry name" value="PolySaccharide_Degr_Enz"/>
</dbReference>
<dbReference type="SUPFAM" id="SSF48208">
    <property type="entry name" value="Six-hairpin glycosidases"/>
    <property type="match status" value="1"/>
</dbReference>